<dbReference type="AlphaFoldDB" id="R7S1G5"/>
<organism evidence="1 2">
    <name type="scientific">Punctularia strigosozonata (strain HHB-11173)</name>
    <name type="common">White-rot fungus</name>
    <dbReference type="NCBI Taxonomy" id="741275"/>
    <lineage>
        <taxon>Eukaryota</taxon>
        <taxon>Fungi</taxon>
        <taxon>Dikarya</taxon>
        <taxon>Basidiomycota</taxon>
        <taxon>Agaricomycotina</taxon>
        <taxon>Agaricomycetes</taxon>
        <taxon>Corticiales</taxon>
        <taxon>Punctulariaceae</taxon>
        <taxon>Punctularia</taxon>
    </lineage>
</organism>
<dbReference type="RefSeq" id="XP_007389109.1">
    <property type="nucleotide sequence ID" value="XM_007389047.1"/>
</dbReference>
<dbReference type="GeneID" id="18877645"/>
<dbReference type="Proteomes" id="UP000054196">
    <property type="component" value="Unassembled WGS sequence"/>
</dbReference>
<sequence length="132" mass="14586">MAVILRMTSPVFRPQHLHTADLHFAVHGPATVYRKIRATVWETVPTHLPKGTVVLCATAAALVQSSTLANPRAASRMLQDRPDVVASVIESSNWTYMAGTTPGNETPQGSWDHRTILPGSRYWRPNMPCSLR</sequence>
<proteinExistence type="predicted"/>
<accession>R7S1G5</accession>
<protein>
    <submittedName>
        <fullName evidence="1">Uncharacterized protein</fullName>
    </submittedName>
</protein>
<evidence type="ECO:0000313" key="1">
    <source>
        <dbReference type="EMBL" id="EIN03622.1"/>
    </source>
</evidence>
<dbReference type="EMBL" id="JH687560">
    <property type="protein sequence ID" value="EIN03622.1"/>
    <property type="molecule type" value="Genomic_DNA"/>
</dbReference>
<gene>
    <name evidence="1" type="ORF">PUNSTDRAFT_123213</name>
</gene>
<keyword evidence="2" id="KW-1185">Reference proteome</keyword>
<name>R7S1G5_PUNST</name>
<dbReference type="HOGENOM" id="CLU_1918144_0_0_1"/>
<reference evidence="2" key="1">
    <citation type="journal article" date="2012" name="Science">
        <title>The Paleozoic origin of enzymatic lignin decomposition reconstructed from 31 fungal genomes.</title>
        <authorList>
            <person name="Floudas D."/>
            <person name="Binder M."/>
            <person name="Riley R."/>
            <person name="Barry K."/>
            <person name="Blanchette R.A."/>
            <person name="Henrissat B."/>
            <person name="Martinez A.T."/>
            <person name="Otillar R."/>
            <person name="Spatafora J.W."/>
            <person name="Yadav J.S."/>
            <person name="Aerts A."/>
            <person name="Benoit I."/>
            <person name="Boyd A."/>
            <person name="Carlson A."/>
            <person name="Copeland A."/>
            <person name="Coutinho P.M."/>
            <person name="de Vries R.P."/>
            <person name="Ferreira P."/>
            <person name="Findley K."/>
            <person name="Foster B."/>
            <person name="Gaskell J."/>
            <person name="Glotzer D."/>
            <person name="Gorecki P."/>
            <person name="Heitman J."/>
            <person name="Hesse C."/>
            <person name="Hori C."/>
            <person name="Igarashi K."/>
            <person name="Jurgens J.A."/>
            <person name="Kallen N."/>
            <person name="Kersten P."/>
            <person name="Kohler A."/>
            <person name="Kuees U."/>
            <person name="Kumar T.K.A."/>
            <person name="Kuo A."/>
            <person name="LaButti K."/>
            <person name="Larrondo L.F."/>
            <person name="Lindquist E."/>
            <person name="Ling A."/>
            <person name="Lombard V."/>
            <person name="Lucas S."/>
            <person name="Lundell T."/>
            <person name="Martin R."/>
            <person name="McLaughlin D.J."/>
            <person name="Morgenstern I."/>
            <person name="Morin E."/>
            <person name="Murat C."/>
            <person name="Nagy L.G."/>
            <person name="Nolan M."/>
            <person name="Ohm R.A."/>
            <person name="Patyshakuliyeva A."/>
            <person name="Rokas A."/>
            <person name="Ruiz-Duenas F.J."/>
            <person name="Sabat G."/>
            <person name="Salamov A."/>
            <person name="Samejima M."/>
            <person name="Schmutz J."/>
            <person name="Slot J.C."/>
            <person name="St John F."/>
            <person name="Stenlid J."/>
            <person name="Sun H."/>
            <person name="Sun S."/>
            <person name="Syed K."/>
            <person name="Tsang A."/>
            <person name="Wiebenga A."/>
            <person name="Young D."/>
            <person name="Pisabarro A."/>
            <person name="Eastwood D.C."/>
            <person name="Martin F."/>
            <person name="Cullen D."/>
            <person name="Grigoriev I.V."/>
            <person name="Hibbett D.S."/>
        </authorList>
    </citation>
    <scope>NUCLEOTIDE SEQUENCE [LARGE SCALE GENOMIC DNA]</scope>
    <source>
        <strain evidence="2">HHB-11173 SS5</strain>
    </source>
</reference>
<dbReference type="KEGG" id="psq:PUNSTDRAFT_123213"/>
<evidence type="ECO:0000313" key="2">
    <source>
        <dbReference type="Proteomes" id="UP000054196"/>
    </source>
</evidence>